<keyword evidence="1" id="KW-0732">Signal</keyword>
<dbReference type="InterPro" id="IPR011519">
    <property type="entry name" value="UnbV_ASPIC"/>
</dbReference>
<evidence type="ECO:0000256" key="1">
    <source>
        <dbReference type="ARBA" id="ARBA00022729"/>
    </source>
</evidence>
<sequence>MLLPIHLRAIILFVIYTICLSAIGSCQQLHQAPLFEQLTPEVTAVNFVNQLHEEPGNNILESEFFYNGGGVAVGDINNDELPDVYFTANQGSNALYLNQGDFKFKNITESAGVADSNGWSAGVAMVDINSDNLLDIYVCKAGKLDPEERRNKLYINQGLQAGEERGPKFVEQAAAFKLDDAGYCTQPVFFDYNRDGLLDVFIVNYNTRYFAGFDIQTIREEHDPYAGDRLYQNNGDGTFTDVSKEAGILQNPIGFGLSATVSDINRDGWPDIFVTNDYIERDYLYINQGDGTFVDEITARTTLTSYFSMGSDIADINNNGLPDILSADMLPPDRMRRQVFKTPDYDIYDKLVANSYHYQNMRNMLQLNNGNGTFTEVGQLAGIAATDWSWAALMADFDNDTRKDIFITNGFPRFYTDLDYLNDILWQEFPDEQVPDDPELKYELVQQMSPVTMRNFAFRNQGTLIFEDVTQSWGLQREAVSGAAAYVDLDNDGALDLVVNNINEPPFIYKNRVRSNESSNYLKVQLQGSEGNPFGIGAKVAVTLDDSTALFQEAFQSRGFQTSVEPLLHFGLGSHQQVSIEVVWPDQTTQKITDVKANQRISIRKQDAQKIGQQQVDENNSKAFALLRNDVVGLTRNHQGSFFRDKVMTPLLPHTLDNLGPALVRGDVNKDGLLDLFVGGGQEQAAAIYLQKADGTFARAEVPVFESHKQFDDVSALFFDANGDENPDLYVVSGGNFDLTNGPLYQDRLYLNDGFGNFAYSKEALPSMSTSGSTVAATDIDGDGDTDLFIGGRVLTGRYPMAPRSYLLRNDGGQFRDVTKNAAPDLVNPGMVTDAIWADINQDSQSELIVAGEWMPVRIFEQEADGTFAEVTDDWQMSKTSGWWNALEVADLNGDGYPDLIAGNRGLNTSLQPTTDASVTIYAADFDGNGSVDPIITNREGKEEYPVVSRDLLLRQLPGFKEKFSTYASYAETTIDDLLSDKQQQNAVQLEVDTFASTVFWNNGDGTFNAMPLPAEAQAAPIYDLVVADFYEDGWPDIIGVGNNYGTRPETGPIAGQGILLKGTDDRKFKPLNPAESGFWAAGDIRKIELVATQMGPLVILGRYDDAPTIFGYIKPTN</sequence>
<dbReference type="Gene3D" id="2.130.10.130">
    <property type="entry name" value="Integrin alpha, N-terminal"/>
    <property type="match status" value="4"/>
</dbReference>
<dbReference type="Pfam" id="PF07593">
    <property type="entry name" value="UnbV_ASPIC"/>
    <property type="match status" value="1"/>
</dbReference>
<dbReference type="InterPro" id="IPR028994">
    <property type="entry name" value="Integrin_alpha_N"/>
</dbReference>
<evidence type="ECO:0000313" key="4">
    <source>
        <dbReference type="Proteomes" id="UP001207918"/>
    </source>
</evidence>
<dbReference type="Proteomes" id="UP001207918">
    <property type="component" value="Unassembled WGS sequence"/>
</dbReference>
<dbReference type="SUPFAM" id="SSF69318">
    <property type="entry name" value="Integrin alpha N-terminal domain"/>
    <property type="match status" value="3"/>
</dbReference>
<proteinExistence type="predicted"/>
<dbReference type="Pfam" id="PF13517">
    <property type="entry name" value="FG-GAP_3"/>
    <property type="match status" value="5"/>
</dbReference>
<dbReference type="PANTHER" id="PTHR16026">
    <property type="entry name" value="CARTILAGE ACIDIC PROTEIN 1"/>
    <property type="match status" value="1"/>
</dbReference>
<dbReference type="InterPro" id="IPR027039">
    <property type="entry name" value="Crtac1"/>
</dbReference>
<dbReference type="PANTHER" id="PTHR16026:SF0">
    <property type="entry name" value="CARTILAGE ACIDIC PROTEIN 1"/>
    <property type="match status" value="1"/>
</dbReference>
<dbReference type="InterPro" id="IPR013517">
    <property type="entry name" value="FG-GAP"/>
</dbReference>
<gene>
    <name evidence="3" type="ORF">J6I44_04695</name>
</gene>
<evidence type="ECO:0000259" key="2">
    <source>
        <dbReference type="Pfam" id="PF07593"/>
    </source>
</evidence>
<dbReference type="EMBL" id="JAGGJA010000002">
    <property type="protein sequence ID" value="MCW9706136.1"/>
    <property type="molecule type" value="Genomic_DNA"/>
</dbReference>
<feature type="domain" description="ASPIC/UnbV" evidence="2">
    <location>
        <begin position="535"/>
        <end position="601"/>
    </location>
</feature>
<organism evidence="3 4">
    <name type="scientific">Fodinibius salsisoli</name>
    <dbReference type="NCBI Taxonomy" id="2820877"/>
    <lineage>
        <taxon>Bacteria</taxon>
        <taxon>Pseudomonadati</taxon>
        <taxon>Balneolota</taxon>
        <taxon>Balneolia</taxon>
        <taxon>Balneolales</taxon>
        <taxon>Balneolaceae</taxon>
        <taxon>Fodinibius</taxon>
    </lineage>
</organism>
<accession>A0ABT3PJN6</accession>
<dbReference type="RefSeq" id="WP_265764831.1">
    <property type="nucleotide sequence ID" value="NZ_JAGGJA010000002.1"/>
</dbReference>
<protein>
    <submittedName>
        <fullName evidence="3">VCBS repeat-containing protein</fullName>
    </submittedName>
</protein>
<name>A0ABT3PJN6_9BACT</name>
<keyword evidence="4" id="KW-1185">Reference proteome</keyword>
<reference evidence="3 4" key="1">
    <citation type="submission" date="2021-03" db="EMBL/GenBank/DDBJ databases">
        <title>Aliifodinibius sp. nov., a new bacterium isolated from saline soil.</title>
        <authorList>
            <person name="Galisteo C."/>
            <person name="De La Haba R."/>
            <person name="Sanchez-Porro C."/>
            <person name="Ventosa A."/>
        </authorList>
    </citation>
    <scope>NUCLEOTIDE SEQUENCE [LARGE SCALE GENOMIC DNA]</scope>
    <source>
        <strain evidence="3 4">1BSP15-2V2</strain>
    </source>
</reference>
<evidence type="ECO:0000313" key="3">
    <source>
        <dbReference type="EMBL" id="MCW9706136.1"/>
    </source>
</evidence>
<comment type="caution">
    <text evidence="3">The sequence shown here is derived from an EMBL/GenBank/DDBJ whole genome shotgun (WGS) entry which is preliminary data.</text>
</comment>